<keyword evidence="5" id="KW-1185">Reference proteome</keyword>
<comment type="caution">
    <text evidence="4">The sequence shown here is derived from an EMBL/GenBank/DDBJ whole genome shotgun (WGS) entry which is preliminary data.</text>
</comment>
<dbReference type="GO" id="GO:0008168">
    <property type="term" value="F:methyltransferase activity"/>
    <property type="evidence" value="ECO:0007669"/>
    <property type="project" value="UniProtKB-KW"/>
</dbReference>
<dbReference type="InterPro" id="IPR029063">
    <property type="entry name" value="SAM-dependent_MTases_sf"/>
</dbReference>
<sequence>MGRVRSAFPAVMEAMEELMRLMVEIENVPEIQKYEGVVDSIVSRLNSLGYWVSRGALVASDYGVPQSRKRFFNVGKSGVHRHRQHRPAGPGAAPVEAGSRTRPEGPGDLQGGGAEGVRGGNRKAKYTP</sequence>
<keyword evidence="1" id="KW-0489">Methyltransferase</keyword>
<dbReference type="AlphaFoldDB" id="A0AB34KAC1"/>
<feature type="region of interest" description="Disordered" evidence="3">
    <location>
        <begin position="77"/>
        <end position="128"/>
    </location>
</feature>
<dbReference type="EMBL" id="JBGBPQ010000001">
    <property type="protein sequence ID" value="KAL1530147.1"/>
    <property type="molecule type" value="Genomic_DNA"/>
</dbReference>
<accession>A0AB34KAC1</accession>
<evidence type="ECO:0000256" key="2">
    <source>
        <dbReference type="ARBA" id="ARBA00022679"/>
    </source>
</evidence>
<dbReference type="Proteomes" id="UP001515480">
    <property type="component" value="Unassembled WGS sequence"/>
</dbReference>
<dbReference type="Gene3D" id="3.40.50.150">
    <property type="entry name" value="Vaccinia Virus protein VP39"/>
    <property type="match status" value="1"/>
</dbReference>
<evidence type="ECO:0008006" key="6">
    <source>
        <dbReference type="Google" id="ProtNLM"/>
    </source>
</evidence>
<feature type="compositionally biased region" description="Low complexity" evidence="3">
    <location>
        <begin position="87"/>
        <end position="98"/>
    </location>
</feature>
<evidence type="ECO:0000256" key="1">
    <source>
        <dbReference type="ARBA" id="ARBA00022603"/>
    </source>
</evidence>
<dbReference type="InterPro" id="IPR001525">
    <property type="entry name" value="C5_MeTfrase"/>
</dbReference>
<proteinExistence type="predicted"/>
<evidence type="ECO:0000313" key="5">
    <source>
        <dbReference type="Proteomes" id="UP001515480"/>
    </source>
</evidence>
<gene>
    <name evidence="4" type="ORF">AB1Y20_001063</name>
</gene>
<reference evidence="4 5" key="1">
    <citation type="journal article" date="2024" name="Science">
        <title>Giant polyketide synthase enzymes in the biosynthesis of giant marine polyether toxins.</title>
        <authorList>
            <person name="Fallon T.R."/>
            <person name="Shende V.V."/>
            <person name="Wierzbicki I.H."/>
            <person name="Pendleton A.L."/>
            <person name="Watervoot N.F."/>
            <person name="Auber R.P."/>
            <person name="Gonzalez D.J."/>
            <person name="Wisecaver J.H."/>
            <person name="Moore B.S."/>
        </authorList>
    </citation>
    <scope>NUCLEOTIDE SEQUENCE [LARGE SCALE GENOMIC DNA]</scope>
    <source>
        <strain evidence="4 5">12B1</strain>
    </source>
</reference>
<organism evidence="4 5">
    <name type="scientific">Prymnesium parvum</name>
    <name type="common">Toxic golden alga</name>
    <dbReference type="NCBI Taxonomy" id="97485"/>
    <lineage>
        <taxon>Eukaryota</taxon>
        <taxon>Haptista</taxon>
        <taxon>Haptophyta</taxon>
        <taxon>Prymnesiophyceae</taxon>
        <taxon>Prymnesiales</taxon>
        <taxon>Prymnesiaceae</taxon>
        <taxon>Prymnesium</taxon>
    </lineage>
</organism>
<dbReference type="GO" id="GO:0032259">
    <property type="term" value="P:methylation"/>
    <property type="evidence" value="ECO:0007669"/>
    <property type="project" value="UniProtKB-KW"/>
</dbReference>
<name>A0AB34KAC1_PRYPA</name>
<keyword evidence="2" id="KW-0808">Transferase</keyword>
<protein>
    <recommendedName>
        <fullName evidence="6">DNA (cytosine-5-)-methyltransferase</fullName>
    </recommendedName>
</protein>
<dbReference type="SUPFAM" id="SSF53335">
    <property type="entry name" value="S-adenosyl-L-methionine-dependent methyltransferases"/>
    <property type="match status" value="1"/>
</dbReference>
<evidence type="ECO:0000313" key="4">
    <source>
        <dbReference type="EMBL" id="KAL1530147.1"/>
    </source>
</evidence>
<dbReference type="Pfam" id="PF00145">
    <property type="entry name" value="DNA_methylase"/>
    <property type="match status" value="1"/>
</dbReference>
<feature type="compositionally biased region" description="Gly residues" evidence="3">
    <location>
        <begin position="108"/>
        <end position="119"/>
    </location>
</feature>
<evidence type="ECO:0000256" key="3">
    <source>
        <dbReference type="SAM" id="MobiDB-lite"/>
    </source>
</evidence>